<dbReference type="InterPro" id="IPR017853">
    <property type="entry name" value="GH"/>
</dbReference>
<protein>
    <recommendedName>
        <fullName evidence="3 11">Beta-glucosidase</fullName>
        <ecNumber evidence="3 11">3.2.1.21</ecNumber>
    </recommendedName>
</protein>
<evidence type="ECO:0000256" key="2">
    <source>
        <dbReference type="ARBA" id="ARBA00010838"/>
    </source>
</evidence>
<dbReference type="GO" id="GO:0005829">
    <property type="term" value="C:cytosol"/>
    <property type="evidence" value="ECO:0007669"/>
    <property type="project" value="TreeGrafter"/>
</dbReference>
<feature type="binding site" evidence="10">
    <location>
        <position position="333"/>
    </location>
    <ligand>
        <name>substrate</name>
    </ligand>
</feature>
<dbReference type="InterPro" id="IPR033132">
    <property type="entry name" value="GH_1_N_CS"/>
</dbReference>
<evidence type="ECO:0000256" key="3">
    <source>
        <dbReference type="ARBA" id="ARBA00012744"/>
    </source>
</evidence>
<dbReference type="SUPFAM" id="SSF51445">
    <property type="entry name" value="(Trans)glycosidases"/>
    <property type="match status" value="1"/>
</dbReference>
<dbReference type="PRINTS" id="PR00131">
    <property type="entry name" value="GLHYDRLASE1"/>
</dbReference>
<sequence>MSMNRRELAKLALAAAATPLLEAPAHAARSPASPAAQGGSFPQGFVWGTATAAYQVEGAANLGGRGKSIWDTFSHIPGKVANGDTGDVSADQYHRFKEDIALMRDLGVKGYRFSVSWTRIFPDGLATGNPNAEGLGYYQRLVDALREASIEPYCTLFHWDLPQALEDKGGWQNRDTAQHFADYAAVVGSKLSDRVSHFMTTNEIRSFTELGYANGVHAPGLKLDAQGVAQVKHHGVLAHGLAVQALRAHARPGTMIGLAENPAAATPVIPDAANIHAAEAALREENAPFLTAIFEGRYTERYLAQLGGSAPKFTDAEMKAISSPLDFVGLNIYNPMYIKAADTPAGYTVVHPSPTYPRMASPWLTVGPEALYWVPLLVGRTWQPRAIYITENGASAADLMTPHGEVLDIDRAMFLRNYLNQLQRSITDGAPVKGYFVWSLLDNFEWADGYDKRFGIVYVDYKTQKRTPKLSAHLYRNIVMQNRIV</sequence>
<keyword evidence="5" id="KW-0136">Cellulose degradation</keyword>
<dbReference type="PROSITE" id="PS00653">
    <property type="entry name" value="GLYCOSYL_HYDROL_F1_2"/>
    <property type="match status" value="1"/>
</dbReference>
<keyword evidence="4 11" id="KW-0378">Hydrolase</keyword>
<feature type="binding site" evidence="10">
    <location>
        <position position="55"/>
    </location>
    <ligand>
        <name>substrate</name>
    </ligand>
</feature>
<evidence type="ECO:0000256" key="10">
    <source>
        <dbReference type="PIRSR" id="PIRSR617736-2"/>
    </source>
</evidence>
<evidence type="ECO:0000256" key="5">
    <source>
        <dbReference type="ARBA" id="ARBA00023001"/>
    </source>
</evidence>
<dbReference type="RefSeq" id="WP_103931604.1">
    <property type="nucleotide sequence ID" value="NZ_FNVA01000001.1"/>
</dbReference>
<comment type="similarity">
    <text evidence="2 11">Belongs to the glycosyl hydrolase 1 family.</text>
</comment>
<dbReference type="Pfam" id="PF00232">
    <property type="entry name" value="Glyco_hydro_1"/>
    <property type="match status" value="1"/>
</dbReference>
<accession>A0A1H5TTJ4</accession>
<evidence type="ECO:0000256" key="11">
    <source>
        <dbReference type="RuleBase" id="RU361175"/>
    </source>
</evidence>
<dbReference type="NCBIfam" id="TIGR03356">
    <property type="entry name" value="BGL"/>
    <property type="match status" value="1"/>
</dbReference>
<feature type="active site" description="Nucleophile" evidence="9">
    <location>
        <position position="391"/>
    </location>
</feature>
<dbReference type="InterPro" id="IPR001360">
    <property type="entry name" value="Glyco_hydro_1"/>
</dbReference>
<evidence type="ECO:0000256" key="9">
    <source>
        <dbReference type="PIRSR" id="PIRSR617736-1"/>
    </source>
</evidence>
<feature type="binding site" evidence="10">
    <location>
        <position position="202"/>
    </location>
    <ligand>
        <name>substrate</name>
    </ligand>
</feature>
<organism evidence="13 14">
    <name type="scientific">Bryocella elongata</name>
    <dbReference type="NCBI Taxonomy" id="863522"/>
    <lineage>
        <taxon>Bacteria</taxon>
        <taxon>Pseudomonadati</taxon>
        <taxon>Acidobacteriota</taxon>
        <taxon>Terriglobia</taxon>
        <taxon>Terriglobales</taxon>
        <taxon>Acidobacteriaceae</taxon>
        <taxon>Bryocella</taxon>
    </lineage>
</organism>
<feature type="binding site" evidence="10">
    <location>
        <begin position="445"/>
        <end position="446"/>
    </location>
    <ligand>
        <name>substrate</name>
    </ligand>
</feature>
<dbReference type="PANTHER" id="PTHR10353:SF36">
    <property type="entry name" value="LP05116P"/>
    <property type="match status" value="1"/>
</dbReference>
<evidence type="ECO:0000256" key="6">
    <source>
        <dbReference type="ARBA" id="ARBA00023277"/>
    </source>
</evidence>
<dbReference type="PANTHER" id="PTHR10353">
    <property type="entry name" value="GLYCOSYL HYDROLASE"/>
    <property type="match status" value="1"/>
</dbReference>
<dbReference type="GO" id="GO:0030245">
    <property type="term" value="P:cellulose catabolic process"/>
    <property type="evidence" value="ECO:0007669"/>
    <property type="project" value="UniProtKB-KW"/>
</dbReference>
<dbReference type="InterPro" id="IPR017736">
    <property type="entry name" value="Glyco_hydro_1_beta-glucosidase"/>
</dbReference>
<dbReference type="EC" id="3.2.1.21" evidence="3 11"/>
<evidence type="ECO:0000256" key="7">
    <source>
        <dbReference type="ARBA" id="ARBA00023295"/>
    </source>
</evidence>
<feature type="chain" id="PRO_5009285453" description="Beta-glucosidase" evidence="12">
    <location>
        <begin position="28"/>
        <end position="485"/>
    </location>
</feature>
<feature type="binding site" evidence="10">
    <location>
        <position position="438"/>
    </location>
    <ligand>
        <name>substrate</name>
    </ligand>
</feature>
<evidence type="ECO:0000313" key="14">
    <source>
        <dbReference type="Proteomes" id="UP000236728"/>
    </source>
</evidence>
<name>A0A1H5TTJ4_9BACT</name>
<evidence type="ECO:0000256" key="12">
    <source>
        <dbReference type="SAM" id="SignalP"/>
    </source>
</evidence>
<reference evidence="13 14" key="1">
    <citation type="submission" date="2016-10" db="EMBL/GenBank/DDBJ databases">
        <authorList>
            <person name="de Groot N.N."/>
        </authorList>
    </citation>
    <scope>NUCLEOTIDE SEQUENCE [LARGE SCALE GENOMIC DNA]</scope>
    <source>
        <strain evidence="13 14">DSM 22489</strain>
    </source>
</reference>
<keyword evidence="7 11" id="KW-0326">Glycosidase</keyword>
<evidence type="ECO:0000256" key="1">
    <source>
        <dbReference type="ARBA" id="ARBA00000448"/>
    </source>
</evidence>
<dbReference type="AlphaFoldDB" id="A0A1H5TTJ4"/>
<feature type="active site" description="Proton donor" evidence="9">
    <location>
        <position position="203"/>
    </location>
</feature>
<feature type="signal peptide" evidence="12">
    <location>
        <begin position="1"/>
        <end position="27"/>
    </location>
</feature>
<dbReference type="OrthoDB" id="2339329at2"/>
<dbReference type="Gene3D" id="3.20.20.80">
    <property type="entry name" value="Glycosidases"/>
    <property type="match status" value="1"/>
</dbReference>
<dbReference type="EMBL" id="FNVA01000001">
    <property type="protein sequence ID" value="SEF65307.1"/>
    <property type="molecule type" value="Genomic_DNA"/>
</dbReference>
<keyword evidence="6" id="KW-0119">Carbohydrate metabolism</keyword>
<dbReference type="Proteomes" id="UP000236728">
    <property type="component" value="Unassembled WGS sequence"/>
</dbReference>
<keyword evidence="12" id="KW-0732">Signal</keyword>
<dbReference type="PROSITE" id="PS51318">
    <property type="entry name" value="TAT"/>
    <property type="match status" value="1"/>
</dbReference>
<dbReference type="InterPro" id="IPR006311">
    <property type="entry name" value="TAT_signal"/>
</dbReference>
<evidence type="ECO:0000313" key="13">
    <source>
        <dbReference type="EMBL" id="SEF65307.1"/>
    </source>
</evidence>
<keyword evidence="14" id="KW-1185">Reference proteome</keyword>
<evidence type="ECO:0000256" key="4">
    <source>
        <dbReference type="ARBA" id="ARBA00022801"/>
    </source>
</evidence>
<gene>
    <name evidence="13" type="ORF">SAMN05421819_0709</name>
</gene>
<keyword evidence="8" id="KW-0624">Polysaccharide degradation</keyword>
<evidence type="ECO:0000256" key="8">
    <source>
        <dbReference type="ARBA" id="ARBA00023326"/>
    </source>
</evidence>
<dbReference type="GO" id="GO:0008422">
    <property type="term" value="F:beta-glucosidase activity"/>
    <property type="evidence" value="ECO:0007669"/>
    <property type="project" value="UniProtKB-EC"/>
</dbReference>
<comment type="catalytic activity">
    <reaction evidence="1 11">
        <text>Hydrolysis of terminal, non-reducing beta-D-glucosyl residues with release of beta-D-glucose.</text>
        <dbReference type="EC" id="3.2.1.21"/>
    </reaction>
</comment>
<dbReference type="FunFam" id="3.20.20.80:FF:000004">
    <property type="entry name" value="Beta-glucosidase 6-phospho-beta-glucosidase"/>
    <property type="match status" value="1"/>
</dbReference>
<feature type="binding site" evidence="10">
    <location>
        <position position="158"/>
    </location>
    <ligand>
        <name>substrate</name>
    </ligand>
</feature>
<proteinExistence type="inferred from homology"/>